<name>A0A7D4QR44_9SPHI</name>
<sequence>MQSFKLLKLLSLVLLVTTLSCIKKSNEIIIKGNIQGLKSKWVYLYNVYPVTKKPPLDSAAVNNGTFTFHFKPDTIFETKLVYIVRDKNDPRSGLGIINPVTSKDGKLNLYGDFLMETGTIELTGDLEKSRGITLTGGPQNQFRFQNVDLPFNDISSIPAKHQAQVNSFVQKLNAMPNAYWCMFALSNLKFQVNNDELRKIYNTFDEQSRNGYSGRKIKEFLDTRPDEKALRPNNMLTTENGKHIPMIDTTKKLNMVVFWASWCGPCRQEIPSLKKIAATIKDDRFRMVSVSIDDDKDRWKKAMGEEQMPWQQLSIDQAIMERVKMQYNLNYIPQIFFIDGKRNLLTKLGGFEKENEDKILATINGYLK</sequence>
<dbReference type="SUPFAM" id="SSF52833">
    <property type="entry name" value="Thioredoxin-like"/>
    <property type="match status" value="1"/>
</dbReference>
<dbReference type="Pfam" id="PF14289">
    <property type="entry name" value="DUF4369"/>
    <property type="match status" value="1"/>
</dbReference>
<evidence type="ECO:0000256" key="2">
    <source>
        <dbReference type="ARBA" id="ARBA00022748"/>
    </source>
</evidence>
<feature type="domain" description="Thioredoxin" evidence="5">
    <location>
        <begin position="225"/>
        <end position="368"/>
    </location>
</feature>
<protein>
    <submittedName>
        <fullName evidence="6">AhpC/TSA family protein</fullName>
    </submittedName>
</protein>
<comment type="subcellular location">
    <subcellularLocation>
        <location evidence="1">Cell envelope</location>
    </subcellularLocation>
</comment>
<dbReference type="InterPro" id="IPR025380">
    <property type="entry name" value="DUF4369"/>
</dbReference>
<dbReference type="PANTHER" id="PTHR42852:SF6">
    <property type="entry name" value="THIOL:DISULFIDE INTERCHANGE PROTEIN DSBE"/>
    <property type="match status" value="1"/>
</dbReference>
<evidence type="ECO:0000256" key="4">
    <source>
        <dbReference type="ARBA" id="ARBA00023284"/>
    </source>
</evidence>
<dbReference type="GO" id="GO:0017004">
    <property type="term" value="P:cytochrome complex assembly"/>
    <property type="evidence" value="ECO:0007669"/>
    <property type="project" value="UniProtKB-KW"/>
</dbReference>
<dbReference type="InterPro" id="IPR013766">
    <property type="entry name" value="Thioredoxin_domain"/>
</dbReference>
<keyword evidence="3" id="KW-1015">Disulfide bond</keyword>
<evidence type="ECO:0000259" key="5">
    <source>
        <dbReference type="PROSITE" id="PS51352"/>
    </source>
</evidence>
<dbReference type="Gene3D" id="3.40.30.10">
    <property type="entry name" value="Glutaredoxin"/>
    <property type="match status" value="1"/>
</dbReference>
<evidence type="ECO:0000256" key="3">
    <source>
        <dbReference type="ARBA" id="ARBA00023157"/>
    </source>
</evidence>
<keyword evidence="7" id="KW-1185">Reference proteome</keyword>
<accession>A0A7D4QR44</accession>
<dbReference type="PROSITE" id="PS51352">
    <property type="entry name" value="THIOREDOXIN_2"/>
    <property type="match status" value="1"/>
</dbReference>
<evidence type="ECO:0000313" key="7">
    <source>
        <dbReference type="Proteomes" id="UP000505355"/>
    </source>
</evidence>
<organism evidence="6 7">
    <name type="scientific">Mucilaginibacter mali</name>
    <dbReference type="NCBI Taxonomy" id="2740462"/>
    <lineage>
        <taxon>Bacteria</taxon>
        <taxon>Pseudomonadati</taxon>
        <taxon>Bacteroidota</taxon>
        <taxon>Sphingobacteriia</taxon>
        <taxon>Sphingobacteriales</taxon>
        <taxon>Sphingobacteriaceae</taxon>
        <taxon>Mucilaginibacter</taxon>
    </lineage>
</organism>
<dbReference type="KEGG" id="mmab:HQ865_06560"/>
<dbReference type="Proteomes" id="UP000505355">
    <property type="component" value="Chromosome"/>
</dbReference>
<keyword evidence="2" id="KW-0201">Cytochrome c-type biogenesis</keyword>
<gene>
    <name evidence="6" type="ORF">HQ865_06560</name>
</gene>
<proteinExistence type="predicted"/>
<dbReference type="InterPro" id="IPR050553">
    <property type="entry name" value="Thioredoxin_ResA/DsbE_sf"/>
</dbReference>
<dbReference type="AlphaFoldDB" id="A0A7D4QR44"/>
<dbReference type="GO" id="GO:0030313">
    <property type="term" value="C:cell envelope"/>
    <property type="evidence" value="ECO:0007669"/>
    <property type="project" value="UniProtKB-SubCell"/>
</dbReference>
<dbReference type="InterPro" id="IPR012336">
    <property type="entry name" value="Thioredoxin-like_fold"/>
</dbReference>
<dbReference type="PROSITE" id="PS00194">
    <property type="entry name" value="THIOREDOXIN_1"/>
    <property type="match status" value="1"/>
</dbReference>
<evidence type="ECO:0000256" key="1">
    <source>
        <dbReference type="ARBA" id="ARBA00004196"/>
    </source>
</evidence>
<reference evidence="6 7" key="1">
    <citation type="submission" date="2020-05" db="EMBL/GenBank/DDBJ databases">
        <title>Mucilaginibacter mali sp. nov.</title>
        <authorList>
            <person name="Kim H.S."/>
            <person name="Lee K.C."/>
            <person name="Suh M.K."/>
            <person name="Kim J.-S."/>
            <person name="Han K.-I."/>
            <person name="Eom M.K."/>
            <person name="Shin Y.K."/>
            <person name="Lee J.-S."/>
        </authorList>
    </citation>
    <scope>NUCLEOTIDE SEQUENCE [LARGE SCALE GENOMIC DNA]</scope>
    <source>
        <strain evidence="6 7">G2-14</strain>
    </source>
</reference>
<dbReference type="PANTHER" id="PTHR42852">
    <property type="entry name" value="THIOL:DISULFIDE INTERCHANGE PROTEIN DSBE"/>
    <property type="match status" value="1"/>
</dbReference>
<dbReference type="PROSITE" id="PS51257">
    <property type="entry name" value="PROKAR_LIPOPROTEIN"/>
    <property type="match status" value="1"/>
</dbReference>
<dbReference type="CDD" id="cd02966">
    <property type="entry name" value="TlpA_like_family"/>
    <property type="match status" value="1"/>
</dbReference>
<dbReference type="Pfam" id="PF13905">
    <property type="entry name" value="Thioredoxin_8"/>
    <property type="match status" value="1"/>
</dbReference>
<dbReference type="InterPro" id="IPR036249">
    <property type="entry name" value="Thioredoxin-like_sf"/>
</dbReference>
<evidence type="ECO:0000313" key="6">
    <source>
        <dbReference type="EMBL" id="QKJ29429.1"/>
    </source>
</evidence>
<keyword evidence="4" id="KW-0676">Redox-active center</keyword>
<dbReference type="InterPro" id="IPR017937">
    <property type="entry name" value="Thioredoxin_CS"/>
</dbReference>
<dbReference type="EMBL" id="CP054139">
    <property type="protein sequence ID" value="QKJ29429.1"/>
    <property type="molecule type" value="Genomic_DNA"/>
</dbReference>